<sequence>MADARGQGPGMPGAGRRRRLLGLAVFGLLCGLLDLAAAWRAEHPHVNDAYRRLYLVPGGIVNGTTGSAIRPGWP</sequence>
<gene>
    <name evidence="1" type="ORF">HLH28_04145</name>
</gene>
<reference evidence="1 2" key="1">
    <citation type="submission" date="2020-04" db="EMBL/GenBank/DDBJ databases">
        <title>Description of novel Gluconacetobacter.</title>
        <authorList>
            <person name="Sombolestani A."/>
        </authorList>
    </citation>
    <scope>NUCLEOTIDE SEQUENCE [LARGE SCALE GENOMIC DNA]</scope>
    <source>
        <strain evidence="1 2">LMG 27802</strain>
    </source>
</reference>
<organism evidence="1 2">
    <name type="scientific">Gluconacetobacter tumulisoli</name>
    <dbReference type="NCBI Taxonomy" id="1286189"/>
    <lineage>
        <taxon>Bacteria</taxon>
        <taxon>Pseudomonadati</taxon>
        <taxon>Pseudomonadota</taxon>
        <taxon>Alphaproteobacteria</taxon>
        <taxon>Acetobacterales</taxon>
        <taxon>Acetobacteraceae</taxon>
        <taxon>Gluconacetobacter</taxon>
    </lineage>
</organism>
<accession>A0A7W4K5H2</accession>
<keyword evidence="2" id="KW-1185">Reference proteome</keyword>
<dbReference type="Proteomes" id="UP000578030">
    <property type="component" value="Unassembled WGS sequence"/>
</dbReference>
<dbReference type="EMBL" id="JABEQM010000002">
    <property type="protein sequence ID" value="MBB2200774.1"/>
    <property type="molecule type" value="Genomic_DNA"/>
</dbReference>
<dbReference type="AlphaFoldDB" id="A0A7W4K5H2"/>
<dbReference type="RefSeq" id="WP_182954805.1">
    <property type="nucleotide sequence ID" value="NZ_JABEQM010000002.1"/>
</dbReference>
<comment type="caution">
    <text evidence="1">The sequence shown here is derived from an EMBL/GenBank/DDBJ whole genome shotgun (WGS) entry which is preliminary data.</text>
</comment>
<evidence type="ECO:0000313" key="1">
    <source>
        <dbReference type="EMBL" id="MBB2200774.1"/>
    </source>
</evidence>
<name>A0A7W4K5H2_9PROT</name>
<proteinExistence type="predicted"/>
<protein>
    <submittedName>
        <fullName evidence="1">Uncharacterized protein</fullName>
    </submittedName>
</protein>
<evidence type="ECO:0000313" key="2">
    <source>
        <dbReference type="Proteomes" id="UP000578030"/>
    </source>
</evidence>